<gene>
    <name evidence="3" type="ORF">A9309_02050</name>
</gene>
<dbReference type="InterPro" id="IPR014795">
    <property type="entry name" value="TacA_1-like"/>
</dbReference>
<dbReference type="OrthoDB" id="6647900at2"/>
<protein>
    <submittedName>
        <fullName evidence="3">Uncharacterized protein</fullName>
    </submittedName>
</protein>
<evidence type="ECO:0000313" key="4">
    <source>
        <dbReference type="Proteomes" id="UP000092607"/>
    </source>
</evidence>
<dbReference type="AlphaFoldDB" id="A0A1B8Q713"/>
<comment type="caution">
    <text evidence="3">The sequence shown here is derived from an EMBL/GenBank/DDBJ whole genome shotgun (WGS) entry which is preliminary data.</text>
</comment>
<proteinExistence type="predicted"/>
<accession>A0A1B8Q713</accession>
<organism evidence="3 4">
    <name type="scientific">Moraxella lacunata</name>
    <dbReference type="NCBI Taxonomy" id="477"/>
    <lineage>
        <taxon>Bacteria</taxon>
        <taxon>Pseudomonadati</taxon>
        <taxon>Pseudomonadota</taxon>
        <taxon>Gammaproteobacteria</taxon>
        <taxon>Moraxellales</taxon>
        <taxon>Moraxellaceae</taxon>
        <taxon>Moraxella</taxon>
    </lineage>
</organism>
<reference evidence="3 4" key="1">
    <citation type="submission" date="2016-06" db="EMBL/GenBank/DDBJ databases">
        <title>Draft genome of Moraxella lacunata CCUG 57757A.</title>
        <authorList>
            <person name="Salva-Serra F."/>
            <person name="Engstrom-Jakobsson H."/>
            <person name="Thorell K."/>
            <person name="Gonzales-Siles L."/>
            <person name="Karlsson R."/>
            <person name="Boulund F."/>
            <person name="Engstrand L."/>
            <person name="Kristiansson E."/>
            <person name="Moore E."/>
        </authorList>
    </citation>
    <scope>NUCLEOTIDE SEQUENCE [LARGE SCALE GENOMIC DNA]</scope>
    <source>
        <strain evidence="3 4">CCUG 57757A</strain>
    </source>
</reference>
<name>A0A1B8Q713_MORLA</name>
<dbReference type="Proteomes" id="UP000092607">
    <property type="component" value="Unassembled WGS sequence"/>
</dbReference>
<dbReference type="Pfam" id="PF08681">
    <property type="entry name" value="TacA1"/>
    <property type="match status" value="1"/>
</dbReference>
<sequence length="83" mass="9390">MIIDLPPHIEQAIIAKAHEQGLTVQEMLAKDYDDIWQVLDQHGLNGDEIRLSDDETRHLMSLLDNPPKPNPKARALLFGDSHV</sequence>
<evidence type="ECO:0000256" key="2">
    <source>
        <dbReference type="SAM" id="MobiDB-lite"/>
    </source>
</evidence>
<dbReference type="RefSeq" id="WP_065256627.1">
    <property type="nucleotide sequence ID" value="NZ_JARDJM010000005.1"/>
</dbReference>
<keyword evidence="1" id="KW-1277">Toxin-antitoxin system</keyword>
<dbReference type="EMBL" id="LZMS01000034">
    <property type="protein sequence ID" value="OBX65517.1"/>
    <property type="molecule type" value="Genomic_DNA"/>
</dbReference>
<evidence type="ECO:0000313" key="3">
    <source>
        <dbReference type="EMBL" id="OBX65517.1"/>
    </source>
</evidence>
<evidence type="ECO:0000256" key="1">
    <source>
        <dbReference type="ARBA" id="ARBA00022649"/>
    </source>
</evidence>
<feature type="region of interest" description="Disordered" evidence="2">
    <location>
        <begin position="61"/>
        <end position="83"/>
    </location>
</feature>